<proteinExistence type="predicted"/>
<organism evidence="2">
    <name type="scientific">Iconisemion striatum</name>
    <dbReference type="NCBI Taxonomy" id="60296"/>
    <lineage>
        <taxon>Eukaryota</taxon>
        <taxon>Metazoa</taxon>
        <taxon>Chordata</taxon>
        <taxon>Craniata</taxon>
        <taxon>Vertebrata</taxon>
        <taxon>Euteleostomi</taxon>
        <taxon>Actinopterygii</taxon>
        <taxon>Neopterygii</taxon>
        <taxon>Teleostei</taxon>
        <taxon>Neoteleostei</taxon>
        <taxon>Acanthomorphata</taxon>
        <taxon>Ovalentaria</taxon>
        <taxon>Atherinomorphae</taxon>
        <taxon>Cyprinodontiformes</taxon>
        <taxon>Nothobranchiidae</taxon>
        <taxon>Iconisemion</taxon>
    </lineage>
</organism>
<feature type="non-terminal residue" evidence="2">
    <location>
        <position position="62"/>
    </location>
</feature>
<protein>
    <submittedName>
        <fullName evidence="2">Si:dkey-51d8.9</fullName>
    </submittedName>
</protein>
<sequence length="62" mass="7135">FEVHDQDADDQDNTKKTKVTPNNSGKTVRYVQLKGTRCDSFTHARYLRNWTAFSASTQNPML</sequence>
<feature type="region of interest" description="Disordered" evidence="1">
    <location>
        <begin position="1"/>
        <end position="25"/>
    </location>
</feature>
<dbReference type="AlphaFoldDB" id="A0A1A7XM82"/>
<evidence type="ECO:0000256" key="1">
    <source>
        <dbReference type="SAM" id="MobiDB-lite"/>
    </source>
</evidence>
<evidence type="ECO:0000313" key="2">
    <source>
        <dbReference type="EMBL" id="SBP18949.1"/>
    </source>
</evidence>
<dbReference type="EMBL" id="HADW01017549">
    <property type="protein sequence ID" value="SBP18949.1"/>
    <property type="molecule type" value="Transcribed_RNA"/>
</dbReference>
<reference evidence="2" key="2">
    <citation type="submission" date="2016-06" db="EMBL/GenBank/DDBJ databases">
        <title>The genome of a short-lived fish provides insights into sex chromosome evolution and the genetic control of aging.</title>
        <authorList>
            <person name="Reichwald K."/>
            <person name="Felder M."/>
            <person name="Petzold A."/>
            <person name="Koch P."/>
            <person name="Groth M."/>
            <person name="Platzer M."/>
        </authorList>
    </citation>
    <scope>NUCLEOTIDE SEQUENCE</scope>
    <source>
        <tissue evidence="2">Brain</tissue>
    </source>
</reference>
<reference evidence="2" key="1">
    <citation type="submission" date="2016-05" db="EMBL/GenBank/DDBJ databases">
        <authorList>
            <person name="Lavstsen T."/>
            <person name="Jespersen J.S."/>
        </authorList>
    </citation>
    <scope>NUCLEOTIDE SEQUENCE</scope>
    <source>
        <tissue evidence="2">Brain</tissue>
    </source>
</reference>
<gene>
    <name evidence="2" type="primary">SI:DKEY-51D8.9</name>
</gene>
<feature type="non-terminal residue" evidence="2">
    <location>
        <position position="1"/>
    </location>
</feature>
<name>A0A1A7XM82_9TELE</name>
<accession>A0A1A7XM82</accession>